<evidence type="ECO:0000259" key="1">
    <source>
        <dbReference type="PROSITE" id="PS51489"/>
    </source>
</evidence>
<dbReference type="Proteomes" id="UP001141806">
    <property type="component" value="Unassembled WGS sequence"/>
</dbReference>
<dbReference type="Gene3D" id="1.25.40.430">
    <property type="match status" value="1"/>
</dbReference>
<dbReference type="SMART" id="SM00777">
    <property type="entry name" value="Mad3_BUB1_I"/>
    <property type="match status" value="1"/>
</dbReference>
<dbReference type="GO" id="GO:0007094">
    <property type="term" value="P:mitotic spindle assembly checkpoint signaling"/>
    <property type="evidence" value="ECO:0007669"/>
    <property type="project" value="InterPro"/>
</dbReference>
<dbReference type="OrthoDB" id="248495at2759"/>
<organism evidence="2 3">
    <name type="scientific">Protea cynaroides</name>
    <dbReference type="NCBI Taxonomy" id="273540"/>
    <lineage>
        <taxon>Eukaryota</taxon>
        <taxon>Viridiplantae</taxon>
        <taxon>Streptophyta</taxon>
        <taxon>Embryophyta</taxon>
        <taxon>Tracheophyta</taxon>
        <taxon>Spermatophyta</taxon>
        <taxon>Magnoliopsida</taxon>
        <taxon>Proteales</taxon>
        <taxon>Proteaceae</taxon>
        <taxon>Protea</taxon>
    </lineage>
</organism>
<gene>
    <name evidence="2" type="ORF">NE237_003834</name>
</gene>
<protein>
    <recommendedName>
        <fullName evidence="1">BUB1 N-terminal domain-containing protein</fullName>
    </recommendedName>
</protein>
<dbReference type="Pfam" id="PF08311">
    <property type="entry name" value="Mad3_BUB1_I"/>
    <property type="match status" value="1"/>
</dbReference>
<feature type="domain" description="BUB1 N-terminal" evidence="1">
    <location>
        <begin position="13"/>
        <end position="168"/>
    </location>
</feature>
<sequence>MTDGFHNDLFSSLISDIKTYTGKDPILPWLRGIRKLKESLPPQLLKGKLPRFLQKCAQTFEADRRYRNDLRYLRVWIQLLDFVDDPRALLKTMAANRIGTKLALFYQAYALYYEKVKNFEEAEKVYRLGVQNLAEPANELQKSYEQLLRRMELYKKRISRVGRTAIRPLADRTIPAHSREIEETKEDTSSLNSRKSRVRSGIPLLEAENDHKNTQKMKIVEEISPDMVRGKSDSEAHLHRSHLGVLVDSCDTQISSYFSPKKEVMGTVGPKSSLKHQESSYVESDKPSTVYNENTIVVKFVDTAIIGKSEPEDAFHHGLVDPTINMKEAMNAINSMFREPLEPEPAGRRRSHRTQPRVNQAVSNEFEVFIDEGLDKGVEKDYSLLLDSMHPANPASPKKNSRFITTKCVQEPFQIFVDDESNVEGGDIKDENNNLAHHVSGNTMLPAPCVNAFVFSCPEDLSSNGSGNQDIGISTNLKFQEDTVVCRFVGSTISDEPEVENACHHGLVDPTINLKEAMADINSMFGKPLDFVKTNRRKKQCKVSDGKRDHSVFSILPDDDIADQPKATASLSSSSKLESEFDLFEPTAFTKEAMSEINDLFGKPLDF</sequence>
<evidence type="ECO:0000313" key="3">
    <source>
        <dbReference type="Proteomes" id="UP001141806"/>
    </source>
</evidence>
<dbReference type="EMBL" id="JAMYWD010000005">
    <property type="protein sequence ID" value="KAJ4970735.1"/>
    <property type="molecule type" value="Genomic_DNA"/>
</dbReference>
<dbReference type="InterPro" id="IPR013212">
    <property type="entry name" value="Mad3/Bub1_I"/>
</dbReference>
<dbReference type="PROSITE" id="PS51489">
    <property type="entry name" value="BUB1_N"/>
    <property type="match status" value="1"/>
</dbReference>
<name>A0A9Q0QST4_9MAGN</name>
<evidence type="ECO:0000313" key="2">
    <source>
        <dbReference type="EMBL" id="KAJ4970735.1"/>
    </source>
</evidence>
<comment type="caution">
    <text evidence="2">The sequence shown here is derived from an EMBL/GenBank/DDBJ whole genome shotgun (WGS) entry which is preliminary data.</text>
</comment>
<dbReference type="GO" id="GO:0004672">
    <property type="term" value="F:protein kinase activity"/>
    <property type="evidence" value="ECO:0007669"/>
    <property type="project" value="TreeGrafter"/>
</dbReference>
<dbReference type="GO" id="GO:0051754">
    <property type="term" value="P:meiotic sister chromatid cohesion, centromeric"/>
    <property type="evidence" value="ECO:0007669"/>
    <property type="project" value="TreeGrafter"/>
</dbReference>
<accession>A0A9Q0QST4</accession>
<dbReference type="PANTHER" id="PTHR14030:SF2">
    <property type="entry name" value="OS11G0128700 PROTEIN"/>
    <property type="match status" value="1"/>
</dbReference>
<dbReference type="AlphaFoldDB" id="A0A9Q0QST4"/>
<reference evidence="2" key="1">
    <citation type="journal article" date="2023" name="Plant J.">
        <title>The genome of the king protea, Protea cynaroides.</title>
        <authorList>
            <person name="Chang J."/>
            <person name="Duong T.A."/>
            <person name="Schoeman C."/>
            <person name="Ma X."/>
            <person name="Roodt D."/>
            <person name="Barker N."/>
            <person name="Li Z."/>
            <person name="Van de Peer Y."/>
            <person name="Mizrachi E."/>
        </authorList>
    </citation>
    <scope>NUCLEOTIDE SEQUENCE</scope>
    <source>
        <tissue evidence="2">Young leaves</tissue>
    </source>
</reference>
<dbReference type="PANTHER" id="PTHR14030">
    <property type="entry name" value="MITOTIC CHECKPOINT SERINE/THREONINE-PROTEIN KINASE BUB1"/>
    <property type="match status" value="1"/>
</dbReference>
<proteinExistence type="predicted"/>
<dbReference type="InterPro" id="IPR015661">
    <property type="entry name" value="Bub1/Mad3"/>
</dbReference>
<keyword evidence="3" id="KW-1185">Reference proteome</keyword>